<evidence type="ECO:0000313" key="13">
    <source>
        <dbReference type="EMBL" id="CAB4870586.1"/>
    </source>
</evidence>
<dbReference type="PANTHER" id="PTHR31528">
    <property type="entry name" value="4-AMINO-5-HYDROXYMETHYL-2-METHYLPYRIMIDINE PHOSPHATE SYNTHASE THI11-RELATED"/>
    <property type="match status" value="1"/>
</dbReference>
<dbReference type="EMBL" id="CAFBLU010000009">
    <property type="protein sequence ID" value="CAB4870586.1"/>
    <property type="molecule type" value="Genomic_DNA"/>
</dbReference>
<evidence type="ECO:0000259" key="12">
    <source>
        <dbReference type="Pfam" id="PF09084"/>
    </source>
</evidence>
<evidence type="ECO:0000256" key="6">
    <source>
        <dbReference type="ARBA" id="ARBA00022723"/>
    </source>
</evidence>
<comment type="function">
    <text evidence="1">Responsible for the formation of the pyrimidine heterocycle in the thiamine biosynthesis pathway. Catalyzes the formation of hydroxymethylpyrimidine phosphate (HMP-P) from histidine and pyridoxal phosphate (PLP). The protein uses PLP and the active site histidine to form HMP-P, generating an inactive enzyme. The enzyme can only undergo a single turnover, which suggests it is a suicide enzyme.</text>
</comment>
<evidence type="ECO:0000256" key="9">
    <source>
        <dbReference type="ARBA" id="ARBA00023004"/>
    </source>
</evidence>
<evidence type="ECO:0000256" key="2">
    <source>
        <dbReference type="ARBA" id="ARBA00004948"/>
    </source>
</evidence>
<dbReference type="InterPro" id="IPR015168">
    <property type="entry name" value="SsuA/THI5"/>
</dbReference>
<keyword evidence="6" id="KW-0479">Metal-binding</keyword>
<keyword evidence="8" id="KW-0784">Thiamine biosynthesis</keyword>
<evidence type="ECO:0000256" key="8">
    <source>
        <dbReference type="ARBA" id="ARBA00022977"/>
    </source>
</evidence>
<proteinExistence type="inferred from homology"/>
<comment type="catalytic activity">
    <reaction evidence="11">
        <text>N(6)-(pyridoxal phosphate)-L-lysyl-[4-amino-5-hydroxymethyl-2-methylpyrimidine phosphate synthase] + L-histidyl-[4-amino-5-hydroxymethyl-2-methylpyrimidine phosphate synthase] + 2 Fe(3+) + 4 H2O = L-lysyl-[4-amino-5-hydroxymethyl-2-methylpyrimidine phosphate synthase] + (2S)-2-amino-5-hydroxy-4-oxopentanoyl-[4-amino-5-hydroxymethyl-2-methylpyrimidine phosphate synthase] + 4-amino-2-methyl-5-(phosphooxymethyl)pyrimidine + 3-oxopropanoate + 2 Fe(2+) + 2 H(+)</text>
        <dbReference type="Rhea" id="RHEA:65756"/>
        <dbReference type="Rhea" id="RHEA-COMP:16892"/>
        <dbReference type="Rhea" id="RHEA-COMP:16893"/>
        <dbReference type="Rhea" id="RHEA-COMP:16894"/>
        <dbReference type="Rhea" id="RHEA-COMP:16895"/>
        <dbReference type="ChEBI" id="CHEBI:15377"/>
        <dbReference type="ChEBI" id="CHEBI:15378"/>
        <dbReference type="ChEBI" id="CHEBI:29033"/>
        <dbReference type="ChEBI" id="CHEBI:29034"/>
        <dbReference type="ChEBI" id="CHEBI:29969"/>
        <dbReference type="ChEBI" id="CHEBI:29979"/>
        <dbReference type="ChEBI" id="CHEBI:33190"/>
        <dbReference type="ChEBI" id="CHEBI:58354"/>
        <dbReference type="ChEBI" id="CHEBI:143915"/>
        <dbReference type="ChEBI" id="CHEBI:157692"/>
    </reaction>
    <physiologicalReaction direction="left-to-right" evidence="11">
        <dbReference type="Rhea" id="RHEA:65757"/>
    </physiologicalReaction>
</comment>
<dbReference type="GO" id="GO:0016740">
    <property type="term" value="F:transferase activity"/>
    <property type="evidence" value="ECO:0007669"/>
    <property type="project" value="UniProtKB-KW"/>
</dbReference>
<reference evidence="13" key="1">
    <citation type="submission" date="2020-05" db="EMBL/GenBank/DDBJ databases">
        <authorList>
            <person name="Chiriac C."/>
            <person name="Salcher M."/>
            <person name="Ghai R."/>
            <person name="Kavagutti S V."/>
        </authorList>
    </citation>
    <scope>NUCLEOTIDE SEQUENCE</scope>
</reference>
<sequence>MTNRPFTAALLTACLLALAACGASSSPSKVRSATVLLDWTANPAHSGILTALAKGLDRKQSVAVTLRTPSSSADGVRLLLANRADLAVMDIHDLAIARERGRDLVGVMSIVGHPLAAVIASPQIKRPRDLAGRDVAVTGVPSDAAVTKAIIQGDGGDPSKVTLRNTGFGAVAALLGGRTSAAIGFFNEEGVAVTTKHPGYHVFRLDQFGSPAYPELVLVTTRQKLDSDSALVASVVRAFIAGTEEAEADPAQAALIVRRKIGSGDPTLFPARMKAALAAILPPDGSAGSLDLKLLAQWATWEITSGLVTSKPDVNAAFDARFLN</sequence>
<evidence type="ECO:0000256" key="3">
    <source>
        <dbReference type="ARBA" id="ARBA00009406"/>
    </source>
</evidence>
<dbReference type="AlphaFoldDB" id="A0A6J7DJ78"/>
<evidence type="ECO:0000256" key="4">
    <source>
        <dbReference type="ARBA" id="ARBA00011738"/>
    </source>
</evidence>
<comment type="subunit">
    <text evidence="4">Homodimer.</text>
</comment>
<dbReference type="GO" id="GO:0046872">
    <property type="term" value="F:metal ion binding"/>
    <property type="evidence" value="ECO:0007669"/>
    <property type="project" value="UniProtKB-KW"/>
</dbReference>
<dbReference type="GO" id="GO:0009228">
    <property type="term" value="P:thiamine biosynthetic process"/>
    <property type="evidence" value="ECO:0007669"/>
    <property type="project" value="UniProtKB-KW"/>
</dbReference>
<dbReference type="PROSITE" id="PS51257">
    <property type="entry name" value="PROKAR_LIPOPROTEIN"/>
    <property type="match status" value="1"/>
</dbReference>
<dbReference type="SUPFAM" id="SSF53850">
    <property type="entry name" value="Periplasmic binding protein-like II"/>
    <property type="match status" value="1"/>
</dbReference>
<dbReference type="Pfam" id="PF09084">
    <property type="entry name" value="NMT1"/>
    <property type="match status" value="1"/>
</dbReference>
<evidence type="ECO:0000256" key="11">
    <source>
        <dbReference type="ARBA" id="ARBA00048179"/>
    </source>
</evidence>
<evidence type="ECO:0000256" key="1">
    <source>
        <dbReference type="ARBA" id="ARBA00003469"/>
    </source>
</evidence>
<keyword evidence="7" id="KW-0663">Pyridoxal phosphate</keyword>
<comment type="pathway">
    <text evidence="2">Cofactor biosynthesis; thiamine diphosphate biosynthesis.</text>
</comment>
<feature type="domain" description="SsuA/THI5-like" evidence="12">
    <location>
        <begin position="42"/>
        <end position="253"/>
    </location>
</feature>
<keyword evidence="5" id="KW-0808">Transferase</keyword>
<evidence type="ECO:0000256" key="5">
    <source>
        <dbReference type="ARBA" id="ARBA00022679"/>
    </source>
</evidence>
<gene>
    <name evidence="13" type="ORF">UFOPK3444_00698</name>
</gene>
<protein>
    <recommendedName>
        <fullName evidence="10">Thiamine pyrimidine synthase</fullName>
    </recommendedName>
</protein>
<dbReference type="PANTHER" id="PTHR31528:SF1">
    <property type="entry name" value="4-AMINO-5-HYDROXYMETHYL-2-METHYLPYRIMIDINE PHOSPHATE SYNTHASE THI11-RELATED"/>
    <property type="match status" value="1"/>
</dbReference>
<dbReference type="InterPro" id="IPR027939">
    <property type="entry name" value="NMT1/THI5"/>
</dbReference>
<evidence type="ECO:0000256" key="10">
    <source>
        <dbReference type="ARBA" id="ARBA00033171"/>
    </source>
</evidence>
<accession>A0A6J7DJ78</accession>
<keyword evidence="9" id="KW-0408">Iron</keyword>
<organism evidence="13">
    <name type="scientific">freshwater metagenome</name>
    <dbReference type="NCBI Taxonomy" id="449393"/>
    <lineage>
        <taxon>unclassified sequences</taxon>
        <taxon>metagenomes</taxon>
        <taxon>ecological metagenomes</taxon>
    </lineage>
</organism>
<evidence type="ECO:0000256" key="7">
    <source>
        <dbReference type="ARBA" id="ARBA00022898"/>
    </source>
</evidence>
<dbReference type="Gene3D" id="3.40.190.10">
    <property type="entry name" value="Periplasmic binding protein-like II"/>
    <property type="match status" value="2"/>
</dbReference>
<name>A0A6J7DJ78_9ZZZZ</name>
<comment type="similarity">
    <text evidence="3">Belongs to the NMT1/THI5 family.</text>
</comment>